<dbReference type="InterPro" id="IPR005625">
    <property type="entry name" value="PepSY-ass_TM"/>
</dbReference>
<reference evidence="2 3" key="1">
    <citation type="submission" date="2020-07" db="EMBL/GenBank/DDBJ databases">
        <title>non toxigenic Corynebacterium sp. nov from a clinical source.</title>
        <authorList>
            <person name="Bernier A.-M."/>
            <person name="Bernard K."/>
        </authorList>
    </citation>
    <scope>NUCLEOTIDE SEQUENCE [LARGE SCALE GENOMIC DNA]</scope>
    <source>
        <strain evidence="3">NML 93-0612</strain>
    </source>
</reference>
<organism evidence="2 3">
    <name type="scientific">Corynebacterium hindlerae</name>
    <dbReference type="NCBI Taxonomy" id="699041"/>
    <lineage>
        <taxon>Bacteria</taxon>
        <taxon>Bacillati</taxon>
        <taxon>Actinomycetota</taxon>
        <taxon>Actinomycetes</taxon>
        <taxon>Mycobacteriales</taxon>
        <taxon>Corynebacteriaceae</taxon>
        <taxon>Corynebacterium</taxon>
    </lineage>
</organism>
<evidence type="ECO:0000256" key="1">
    <source>
        <dbReference type="SAM" id="Phobius"/>
    </source>
</evidence>
<feature type="transmembrane region" description="Helical" evidence="1">
    <location>
        <begin position="20"/>
        <end position="46"/>
    </location>
</feature>
<feature type="transmembrane region" description="Helical" evidence="1">
    <location>
        <begin position="164"/>
        <end position="184"/>
    </location>
</feature>
<dbReference type="RefSeq" id="WP_182385041.1">
    <property type="nucleotide sequence ID" value="NZ_CP059833.1"/>
</dbReference>
<dbReference type="EMBL" id="CP059833">
    <property type="protein sequence ID" value="QMV84232.1"/>
    <property type="molecule type" value="Genomic_DNA"/>
</dbReference>
<sequence length="415" mass="45462">MTTLTLTRRAALQQRQRARYLHVIAGLLVGPFIAVATLTGLVYAFAPSIEQVVYHDAYTATSTLPARSLEEQVAAAQKEYPQLKVSGVQRSDDARDTTRVLFADPSLTSSSYRRAVFVDPGDLRITGNMIQYGSSNASPLRAWLSEGHKQLWLGKAGRWYSELAASWLGAIAISGLVLALRSRASKQRASRWHRTLGLWLVPGMLFLTVTGLTWSGVAGQNIGTVRTELQLRAPAMAVSPAAATDVSGLDTAVRVAREDGLTGLVEAKPAGAGTWQVQESREPYRLSTDKVQVDTNTAEVTDRVLFSEWPFAAKLTEWLINLHMGFLFGIWSETALALLALGILVVTGLGYYMWWRAWRSGRSWVPARGERSWALIAVLIGYSIVAPLFGISLLAFVFLNMVVQALLKKRTAAEA</sequence>
<keyword evidence="1" id="KW-1133">Transmembrane helix</keyword>
<dbReference type="PANTHER" id="PTHR34219:SF1">
    <property type="entry name" value="PEPSY DOMAIN-CONTAINING PROTEIN"/>
    <property type="match status" value="1"/>
</dbReference>
<evidence type="ECO:0000313" key="2">
    <source>
        <dbReference type="EMBL" id="QMV84232.1"/>
    </source>
</evidence>
<dbReference type="PANTHER" id="PTHR34219">
    <property type="entry name" value="IRON-REGULATED INNER MEMBRANE PROTEIN-RELATED"/>
    <property type="match status" value="1"/>
</dbReference>
<feature type="transmembrane region" description="Helical" evidence="1">
    <location>
        <begin position="196"/>
        <end position="217"/>
    </location>
</feature>
<accession>A0A7G5FC91</accession>
<dbReference type="Pfam" id="PF03929">
    <property type="entry name" value="PepSY_TM"/>
    <property type="match status" value="1"/>
</dbReference>
<protein>
    <submittedName>
        <fullName evidence="2">PepSY domain-containing protein</fullName>
    </submittedName>
</protein>
<feature type="transmembrane region" description="Helical" evidence="1">
    <location>
        <begin position="328"/>
        <end position="352"/>
    </location>
</feature>
<evidence type="ECO:0000313" key="3">
    <source>
        <dbReference type="Proteomes" id="UP000515570"/>
    </source>
</evidence>
<gene>
    <name evidence="2" type="ORF">HW450_07530</name>
</gene>
<dbReference type="AlphaFoldDB" id="A0A7G5FC91"/>
<name>A0A7G5FC91_9CORY</name>
<feature type="transmembrane region" description="Helical" evidence="1">
    <location>
        <begin position="373"/>
        <end position="399"/>
    </location>
</feature>
<keyword evidence="1" id="KW-0812">Transmembrane</keyword>
<keyword evidence="3" id="KW-1185">Reference proteome</keyword>
<proteinExistence type="predicted"/>
<keyword evidence="1" id="KW-0472">Membrane</keyword>
<dbReference type="Proteomes" id="UP000515570">
    <property type="component" value="Chromosome"/>
</dbReference>